<evidence type="ECO:0000313" key="1">
    <source>
        <dbReference type="EMBL" id="PWK77662.1"/>
    </source>
</evidence>
<dbReference type="Proteomes" id="UP000245678">
    <property type="component" value="Unassembled WGS sequence"/>
</dbReference>
<gene>
    <name evidence="1" type="ORF">LX99_02541</name>
</gene>
<sequence>MEKIIIDGRRHYPLEFKYAVIRGYLSGEPGHQALLRKYDIRINSGIIRWMRQLGIQKFR</sequence>
<dbReference type="InterPro" id="IPR010921">
    <property type="entry name" value="Trp_repressor/repl_initiator"/>
</dbReference>
<evidence type="ECO:0008006" key="3">
    <source>
        <dbReference type="Google" id="ProtNLM"/>
    </source>
</evidence>
<organism evidence="1 2">
    <name type="scientific">Mucilaginibacter oryzae</name>
    <dbReference type="NCBI Taxonomy" id="468058"/>
    <lineage>
        <taxon>Bacteria</taxon>
        <taxon>Pseudomonadati</taxon>
        <taxon>Bacteroidota</taxon>
        <taxon>Sphingobacteriia</taxon>
        <taxon>Sphingobacteriales</taxon>
        <taxon>Sphingobacteriaceae</taxon>
        <taxon>Mucilaginibacter</taxon>
    </lineage>
</organism>
<keyword evidence="2" id="KW-1185">Reference proteome</keyword>
<comment type="caution">
    <text evidence="1">The sequence shown here is derived from an EMBL/GenBank/DDBJ whole genome shotgun (WGS) entry which is preliminary data.</text>
</comment>
<dbReference type="SUPFAM" id="SSF48295">
    <property type="entry name" value="TrpR-like"/>
    <property type="match status" value="1"/>
</dbReference>
<accession>A0A316HRX4</accession>
<proteinExistence type="predicted"/>
<evidence type="ECO:0000313" key="2">
    <source>
        <dbReference type="Proteomes" id="UP000245678"/>
    </source>
</evidence>
<name>A0A316HRX4_9SPHI</name>
<dbReference type="EMBL" id="QGHA01000004">
    <property type="protein sequence ID" value="PWK77662.1"/>
    <property type="molecule type" value="Genomic_DNA"/>
</dbReference>
<dbReference type="GO" id="GO:0043565">
    <property type="term" value="F:sequence-specific DNA binding"/>
    <property type="evidence" value="ECO:0007669"/>
    <property type="project" value="InterPro"/>
</dbReference>
<reference evidence="1 2" key="1">
    <citation type="submission" date="2018-05" db="EMBL/GenBank/DDBJ databases">
        <title>Genomic Encyclopedia of Archaeal and Bacterial Type Strains, Phase II (KMG-II): from individual species to whole genera.</title>
        <authorList>
            <person name="Goeker M."/>
        </authorList>
    </citation>
    <scope>NUCLEOTIDE SEQUENCE [LARGE SCALE GENOMIC DNA]</scope>
    <source>
        <strain evidence="1 2">DSM 19975</strain>
    </source>
</reference>
<dbReference type="AlphaFoldDB" id="A0A316HRX4"/>
<protein>
    <recommendedName>
        <fullName evidence="3">Transposase</fullName>
    </recommendedName>
</protein>